<protein>
    <recommendedName>
        <fullName evidence="3">Fimbrial-type adhesion domain-containing protein</fullName>
    </recommendedName>
</protein>
<proteinExistence type="predicted"/>
<dbReference type="PATRIC" id="fig|379893.4.peg.4087"/>
<name>A0A0L0GVV0_9ENTR</name>
<dbReference type="AlphaFoldDB" id="A0A0L0GVV0"/>
<evidence type="ECO:0000313" key="2">
    <source>
        <dbReference type="Proteomes" id="UP000037393"/>
    </source>
</evidence>
<dbReference type="EMBL" id="JNGI01000058">
    <property type="protein sequence ID" value="KNC93265.1"/>
    <property type="molecule type" value="Genomic_DNA"/>
</dbReference>
<reference evidence="1 2" key="1">
    <citation type="journal article" date="2015" name="Appl. Environ. Microbiol.">
        <title>The Enterobacterium Trabulsiella odontotermitis Presents Novel Adaptations Related to Its Association with Fungus-Growing Termites.</title>
        <authorList>
            <person name="Sapountzis P."/>
            <person name="Gruntjes T."/>
            <person name="Otani S."/>
            <person name="Estevez J."/>
            <person name="da Costa R.R."/>
            <person name="Plunkett G.3rd."/>
            <person name="Perna N.T."/>
            <person name="Poulsen M."/>
        </authorList>
    </citation>
    <scope>NUCLEOTIDE SEQUENCE [LARGE SCALE GENOMIC DNA]</scope>
    <source>
        <strain evidence="1 2">12</strain>
    </source>
</reference>
<comment type="caution">
    <text evidence="1">The sequence shown here is derived from an EMBL/GenBank/DDBJ whole genome shotgun (WGS) entry which is preliminary data.</text>
</comment>
<accession>A0A0L0GVV0</accession>
<dbReference type="Proteomes" id="UP000037393">
    <property type="component" value="Unassembled WGS sequence"/>
</dbReference>
<organism evidence="1 2">
    <name type="scientific">Trabulsiella odontotermitis</name>
    <dbReference type="NCBI Taxonomy" id="379893"/>
    <lineage>
        <taxon>Bacteria</taxon>
        <taxon>Pseudomonadati</taxon>
        <taxon>Pseudomonadota</taxon>
        <taxon>Gammaproteobacteria</taxon>
        <taxon>Enterobacterales</taxon>
        <taxon>Enterobacteriaceae</taxon>
        <taxon>Trabulsiella</taxon>
    </lineage>
</organism>
<keyword evidence="2" id="KW-1185">Reference proteome</keyword>
<evidence type="ECO:0000313" key="1">
    <source>
        <dbReference type="EMBL" id="KNC93265.1"/>
    </source>
</evidence>
<gene>
    <name evidence="1" type="ORF">GM31_20135</name>
</gene>
<evidence type="ECO:0008006" key="3">
    <source>
        <dbReference type="Google" id="ProtNLM"/>
    </source>
</evidence>
<sequence>MEVLVNSSGRLTRLASKPVDVNYSPATASWVVPVSGQGNTDYVSTTSGEAVNIPLTAWAGDGAFTEFSSHYSGNVTVQLGANSKVWTYDITLEPPLSTCSVTPPSPVNFGTVAASGNETTLAVASTRIAASCLVYDSSDVGKGMYFTFDKGTDGLYNADVKKLATSLDGIYITGGSDSAQAMCANSNMSFNNAVLPDFRVADIPGAGTTNASEDVYFSLCHDITKPVVTGNMTSDASVNVVIQ</sequence>